<dbReference type="PANTHER" id="PTHR15892:SF2">
    <property type="entry name" value="LARGE RIBOSOMAL SUBUNIT PROTEIN UL30M"/>
    <property type="match status" value="1"/>
</dbReference>
<dbReference type="OrthoDB" id="9812790at2"/>
<evidence type="ECO:0000256" key="2">
    <source>
        <dbReference type="ARBA" id="ARBA00011838"/>
    </source>
</evidence>
<comment type="similarity">
    <text evidence="1 5">Belongs to the universal ribosomal protein uL30 family.</text>
</comment>
<dbReference type="GO" id="GO:0006412">
    <property type="term" value="P:translation"/>
    <property type="evidence" value="ECO:0007669"/>
    <property type="project" value="UniProtKB-UniRule"/>
</dbReference>
<dbReference type="CDD" id="cd01658">
    <property type="entry name" value="Ribosomal_L30"/>
    <property type="match status" value="1"/>
</dbReference>
<sequence>MANQQTKTVKVQLVRSPIGTKADHRATVRGLGLRKLNSVSELQDTPAVRGMINKIDYLVKVL</sequence>
<dbReference type="EMBL" id="CP010951">
    <property type="protein sequence ID" value="AMO23028.1"/>
    <property type="molecule type" value="Genomic_DNA"/>
</dbReference>
<evidence type="ECO:0000313" key="8">
    <source>
        <dbReference type="Proteomes" id="UP000070433"/>
    </source>
</evidence>
<dbReference type="SUPFAM" id="SSF55129">
    <property type="entry name" value="Ribosomal protein L30p/L7e"/>
    <property type="match status" value="1"/>
</dbReference>
<dbReference type="FunFam" id="3.30.1390.20:FF:000001">
    <property type="entry name" value="50S ribosomal protein L30"/>
    <property type="match status" value="1"/>
</dbReference>
<dbReference type="Pfam" id="PF00327">
    <property type="entry name" value="Ribosomal_L30"/>
    <property type="match status" value="1"/>
</dbReference>
<dbReference type="InterPro" id="IPR016082">
    <property type="entry name" value="Ribosomal_uL30_ferredoxin-like"/>
</dbReference>
<reference evidence="7 8" key="1">
    <citation type="journal article" date="2014" name="Int. J. Syst. Evol. Microbiol.">
        <title>Ramlibacter solisilvae sp. nov., isolated from forest soil, and emended description of the genus Ramlibacter.</title>
        <authorList>
            <person name="Lee H.J."/>
            <person name="Lee S.H."/>
            <person name="Lee S.S."/>
            <person name="Lee J.S."/>
            <person name="Kim Y."/>
            <person name="Kim S.C."/>
            <person name="Jeon C.O."/>
        </authorList>
    </citation>
    <scope>NUCLEOTIDE SEQUENCE [LARGE SCALE GENOMIC DNA]</scope>
    <source>
        <strain evidence="7 8">5-10</strain>
    </source>
</reference>
<dbReference type="PANTHER" id="PTHR15892">
    <property type="entry name" value="MITOCHONDRIAL RIBOSOMAL PROTEIN L30"/>
    <property type="match status" value="1"/>
</dbReference>
<organism evidence="7 8">
    <name type="scientific">Ramlibacter tataouinensis</name>
    <dbReference type="NCBI Taxonomy" id="94132"/>
    <lineage>
        <taxon>Bacteria</taxon>
        <taxon>Pseudomonadati</taxon>
        <taxon>Pseudomonadota</taxon>
        <taxon>Betaproteobacteria</taxon>
        <taxon>Burkholderiales</taxon>
        <taxon>Comamonadaceae</taxon>
        <taxon>Ramlibacter</taxon>
    </lineage>
</organism>
<dbReference type="RefSeq" id="WP_061498305.1">
    <property type="nucleotide sequence ID" value="NZ_CP010951.1"/>
</dbReference>
<dbReference type="GO" id="GO:0022625">
    <property type="term" value="C:cytosolic large ribosomal subunit"/>
    <property type="evidence" value="ECO:0007669"/>
    <property type="project" value="TreeGrafter"/>
</dbReference>
<evidence type="ECO:0000256" key="1">
    <source>
        <dbReference type="ARBA" id="ARBA00007594"/>
    </source>
</evidence>
<comment type="subunit">
    <text evidence="2 5">Part of the 50S ribosomal subunit.</text>
</comment>
<evidence type="ECO:0000256" key="5">
    <source>
        <dbReference type="HAMAP-Rule" id="MF_01371"/>
    </source>
</evidence>
<dbReference type="Gene3D" id="3.30.1390.20">
    <property type="entry name" value="Ribosomal protein L30, ferredoxin-like fold domain"/>
    <property type="match status" value="1"/>
</dbReference>
<dbReference type="AlphaFoldDB" id="A0A127JSQ1"/>
<dbReference type="InterPro" id="IPR036919">
    <property type="entry name" value="Ribo_uL30_ferredoxin-like_sf"/>
</dbReference>
<keyword evidence="3 5" id="KW-0689">Ribosomal protein</keyword>
<proteinExistence type="inferred from homology"/>
<dbReference type="GO" id="GO:0003735">
    <property type="term" value="F:structural constituent of ribosome"/>
    <property type="evidence" value="ECO:0007669"/>
    <property type="project" value="InterPro"/>
</dbReference>
<dbReference type="NCBIfam" id="TIGR01308">
    <property type="entry name" value="rpmD_bact"/>
    <property type="match status" value="1"/>
</dbReference>
<gene>
    <name evidence="5" type="primary">rpmD</name>
    <name evidence="7" type="ORF">UC35_09175</name>
</gene>
<dbReference type="InterPro" id="IPR005996">
    <property type="entry name" value="Ribosomal_uL30_bac-type"/>
</dbReference>
<evidence type="ECO:0000313" key="7">
    <source>
        <dbReference type="EMBL" id="AMO23028.1"/>
    </source>
</evidence>
<dbReference type="Proteomes" id="UP000070433">
    <property type="component" value="Chromosome"/>
</dbReference>
<keyword evidence="8" id="KW-1185">Reference proteome</keyword>
<keyword evidence="4 5" id="KW-0687">Ribonucleoprotein</keyword>
<dbReference type="PIRSF" id="PIRSF002211">
    <property type="entry name" value="Ribosomal_L30_bac-type"/>
    <property type="match status" value="1"/>
</dbReference>
<accession>A0A127JSQ1</accession>
<evidence type="ECO:0000256" key="3">
    <source>
        <dbReference type="ARBA" id="ARBA00022980"/>
    </source>
</evidence>
<evidence type="ECO:0000256" key="4">
    <source>
        <dbReference type="ARBA" id="ARBA00023274"/>
    </source>
</evidence>
<evidence type="ECO:0000259" key="6">
    <source>
        <dbReference type="Pfam" id="PF00327"/>
    </source>
</evidence>
<dbReference type="PATRIC" id="fig|94132.3.peg.1868"/>
<dbReference type="HAMAP" id="MF_01371_B">
    <property type="entry name" value="Ribosomal_uL30_B"/>
    <property type="match status" value="1"/>
</dbReference>
<protein>
    <recommendedName>
        <fullName evidence="5">Large ribosomal subunit protein uL30</fullName>
    </recommendedName>
</protein>
<feature type="domain" description="Large ribosomal subunit protein uL30-like ferredoxin-like fold" evidence="6">
    <location>
        <begin position="9"/>
        <end position="59"/>
    </location>
</feature>
<name>A0A127JSQ1_9BURK</name>